<feature type="transmembrane region" description="Helical" evidence="1">
    <location>
        <begin position="188"/>
        <end position="217"/>
    </location>
</feature>
<dbReference type="AlphaFoldDB" id="A0AA95SIZ5"/>
<evidence type="ECO:0000313" key="3">
    <source>
        <dbReference type="Proteomes" id="UP001178288"/>
    </source>
</evidence>
<feature type="transmembrane region" description="Helical" evidence="1">
    <location>
        <begin position="60"/>
        <end position="77"/>
    </location>
</feature>
<dbReference type="InterPro" id="IPR017196">
    <property type="entry name" value="ECF_substrate-spec_UCP037395"/>
</dbReference>
<name>A0AA95SIZ5_9BACI</name>
<dbReference type="Gene3D" id="1.10.1760.20">
    <property type="match status" value="1"/>
</dbReference>
<dbReference type="KEGG" id="nnv:QNH39_11205"/>
<evidence type="ECO:0000256" key="1">
    <source>
        <dbReference type="SAM" id="Phobius"/>
    </source>
</evidence>
<protein>
    <submittedName>
        <fullName evidence="2">ECF transporter S component</fullName>
    </submittedName>
</protein>
<proteinExistence type="predicted"/>
<evidence type="ECO:0000313" key="2">
    <source>
        <dbReference type="EMBL" id="WHY88361.1"/>
    </source>
</evidence>
<keyword evidence="1" id="KW-1133">Transmembrane helix</keyword>
<feature type="transmembrane region" description="Helical" evidence="1">
    <location>
        <begin position="31"/>
        <end position="48"/>
    </location>
</feature>
<feature type="transmembrane region" description="Helical" evidence="1">
    <location>
        <begin position="89"/>
        <end position="112"/>
    </location>
</feature>
<reference evidence="2" key="1">
    <citation type="submission" date="2023-05" db="EMBL/GenBank/DDBJ databases">
        <title>Comparative genomics of Bacillaceae isolates and their secondary metabolite potential.</title>
        <authorList>
            <person name="Song L."/>
            <person name="Nielsen L.J."/>
            <person name="Mohite O."/>
            <person name="Xu X."/>
            <person name="Weber T."/>
            <person name="Kovacs A.T."/>
        </authorList>
    </citation>
    <scope>NUCLEOTIDE SEQUENCE</scope>
    <source>
        <strain evidence="2">XLM17</strain>
    </source>
</reference>
<keyword evidence="1" id="KW-0812">Transmembrane</keyword>
<dbReference type="GO" id="GO:0022857">
    <property type="term" value="F:transmembrane transporter activity"/>
    <property type="evidence" value="ECO:0007669"/>
    <property type="project" value="InterPro"/>
</dbReference>
<dbReference type="Proteomes" id="UP001178288">
    <property type="component" value="Chromosome"/>
</dbReference>
<dbReference type="EMBL" id="CP126114">
    <property type="protein sequence ID" value="WHY88361.1"/>
    <property type="molecule type" value="Genomic_DNA"/>
</dbReference>
<feature type="transmembrane region" description="Helical" evidence="1">
    <location>
        <begin position="150"/>
        <end position="176"/>
    </location>
</feature>
<dbReference type="Pfam" id="PF07155">
    <property type="entry name" value="ECF-ribofla_trS"/>
    <property type="match status" value="1"/>
</dbReference>
<keyword evidence="1" id="KW-0472">Membrane</keyword>
<dbReference type="InterPro" id="IPR009825">
    <property type="entry name" value="ECF_substrate-spec-like"/>
</dbReference>
<gene>
    <name evidence="2" type="ORF">QNH39_11205</name>
</gene>
<sequence>MRFNRKAVKTIVLLLLALGFLLLTIWFENAYMWLSFGFVILSILLFLVRFESRKVEPRELVLLAVLAAIAAVGRIPFASIPSVQPTTFVIMMSGYVFGAESGFVIGAVAALASNMIMGQGPWTPWQMTAWGLVGLTAGLLRRTWFMNLKWGRILFGAVWGFLFGWIMNIWGFLAVIQSGSGVSLKAFLLYFAGSAMFDTFHSVSNVILLLVFGDVWLKILTRFKRKYGLLE</sequence>
<keyword evidence="3" id="KW-1185">Reference proteome</keyword>
<dbReference type="PIRSF" id="PIRSF037395">
    <property type="entry name" value="UCP037395_ABCper"/>
    <property type="match status" value="1"/>
</dbReference>
<accession>A0AA95SIZ5</accession>
<organism evidence="2 3">
    <name type="scientific">Neobacillus novalis</name>
    <dbReference type="NCBI Taxonomy" id="220687"/>
    <lineage>
        <taxon>Bacteria</taxon>
        <taxon>Bacillati</taxon>
        <taxon>Bacillota</taxon>
        <taxon>Bacilli</taxon>
        <taxon>Bacillales</taxon>
        <taxon>Bacillaceae</taxon>
        <taxon>Neobacillus</taxon>
    </lineage>
</organism>
<dbReference type="RefSeq" id="WP_235845517.1">
    <property type="nucleotide sequence ID" value="NZ_CP126114.1"/>
</dbReference>
<feature type="transmembrane region" description="Helical" evidence="1">
    <location>
        <begin position="7"/>
        <end position="25"/>
    </location>
</feature>